<dbReference type="Gene3D" id="3.30.1300.30">
    <property type="entry name" value="GSPII I/J protein-like"/>
    <property type="match status" value="1"/>
</dbReference>
<dbReference type="RefSeq" id="WP_420853201.1">
    <property type="nucleotide sequence ID" value="NZ_NPEU01000702.1"/>
</dbReference>
<dbReference type="InterPro" id="IPR008640">
    <property type="entry name" value="Adhesin_Head_dom"/>
</dbReference>
<keyword evidence="2" id="KW-0653">Protein transport</keyword>
<evidence type="ECO:0000313" key="6">
    <source>
        <dbReference type="Proteomes" id="UP000248863"/>
    </source>
</evidence>
<dbReference type="Pfam" id="PF05658">
    <property type="entry name" value="YadA_head"/>
    <property type="match status" value="2"/>
</dbReference>
<evidence type="ECO:0000259" key="3">
    <source>
        <dbReference type="Pfam" id="PF05658"/>
    </source>
</evidence>
<feature type="domain" description="Trimeric autotransporter adhesin YadA-like head" evidence="3">
    <location>
        <begin position="1"/>
        <end position="20"/>
    </location>
</feature>
<dbReference type="GO" id="GO:0015031">
    <property type="term" value="P:protein transport"/>
    <property type="evidence" value="ECO:0007669"/>
    <property type="project" value="UniProtKB-KW"/>
</dbReference>
<comment type="caution">
    <text evidence="5">The sequence shown here is derived from an EMBL/GenBank/DDBJ whole genome shotgun (WGS) entry which is preliminary data.</text>
</comment>
<dbReference type="InterPro" id="IPR008635">
    <property type="entry name" value="Coiled_stalk_dom"/>
</dbReference>
<sequence length="185" mass="17817">AFGDGAVATGANSTAVGPNSSATVAGGVALGNGALVTAANAVAIGSGSVASAPGTVSFGSAGNERRLTNVAAGIAPTDAVNMSQLTSFATGFQSQLAGLQTQVADNQREARRGVAAAVATASPPMPSGPGKTTWQVRGSTFNGEFGVGFGMAHRLTTTTPLAVVAGYGNGGGTDHTGYVGLGGEF</sequence>
<name>A0A327JUM4_9BRAD</name>
<keyword evidence="1" id="KW-0813">Transport</keyword>
<dbReference type="EMBL" id="NPEU01000702">
    <property type="protein sequence ID" value="RAI29226.1"/>
    <property type="molecule type" value="Genomic_DNA"/>
</dbReference>
<evidence type="ECO:0000313" key="5">
    <source>
        <dbReference type="EMBL" id="RAI29226.1"/>
    </source>
</evidence>
<evidence type="ECO:0000256" key="2">
    <source>
        <dbReference type="ARBA" id="ARBA00022927"/>
    </source>
</evidence>
<dbReference type="Proteomes" id="UP000248863">
    <property type="component" value="Unassembled WGS sequence"/>
</dbReference>
<keyword evidence="6" id="KW-1185">Reference proteome</keyword>
<organism evidence="5 6">
    <name type="scientific">Rhodoplanes elegans</name>
    <dbReference type="NCBI Taxonomy" id="29408"/>
    <lineage>
        <taxon>Bacteria</taxon>
        <taxon>Pseudomonadati</taxon>
        <taxon>Pseudomonadota</taxon>
        <taxon>Alphaproteobacteria</taxon>
        <taxon>Hyphomicrobiales</taxon>
        <taxon>Nitrobacteraceae</taxon>
        <taxon>Rhodoplanes</taxon>
    </lineage>
</organism>
<feature type="domain" description="Trimeric autotransporter adhesin YadA-like head" evidence="3">
    <location>
        <begin position="37"/>
        <end position="60"/>
    </location>
</feature>
<feature type="non-terminal residue" evidence="5">
    <location>
        <position position="1"/>
    </location>
</feature>
<dbReference type="InterPro" id="IPR011049">
    <property type="entry name" value="Serralysin-like_metalloprot_C"/>
</dbReference>
<dbReference type="InterPro" id="IPR045584">
    <property type="entry name" value="Pilin-like"/>
</dbReference>
<dbReference type="SUPFAM" id="SSF54523">
    <property type="entry name" value="Pili subunits"/>
    <property type="match status" value="1"/>
</dbReference>
<dbReference type="AlphaFoldDB" id="A0A327JUM4"/>
<evidence type="ECO:0000256" key="1">
    <source>
        <dbReference type="ARBA" id="ARBA00022448"/>
    </source>
</evidence>
<dbReference type="SUPFAM" id="SSF101967">
    <property type="entry name" value="Adhesin YadA, collagen-binding domain"/>
    <property type="match status" value="1"/>
</dbReference>
<evidence type="ECO:0000259" key="4">
    <source>
        <dbReference type="Pfam" id="PF05662"/>
    </source>
</evidence>
<accession>A0A327JUM4</accession>
<dbReference type="Pfam" id="PF05662">
    <property type="entry name" value="YadA_stalk"/>
    <property type="match status" value="1"/>
</dbReference>
<feature type="domain" description="Trimeric autotransporter adhesin YadA-like stalk" evidence="4">
    <location>
        <begin position="66"/>
        <end position="97"/>
    </location>
</feature>
<gene>
    <name evidence="5" type="ORF">CH338_28750</name>
</gene>
<protein>
    <submittedName>
        <fullName evidence="5">Adhesin</fullName>
    </submittedName>
</protein>
<dbReference type="GO" id="GO:0019867">
    <property type="term" value="C:outer membrane"/>
    <property type="evidence" value="ECO:0007669"/>
    <property type="project" value="InterPro"/>
</dbReference>
<proteinExistence type="predicted"/>
<dbReference type="Gene3D" id="2.150.10.10">
    <property type="entry name" value="Serralysin-like metalloprotease, C-terminal"/>
    <property type="match status" value="1"/>
</dbReference>
<reference evidence="5 6" key="1">
    <citation type="submission" date="2017-07" db="EMBL/GenBank/DDBJ databases">
        <title>Draft Genome Sequences of Select Purple Nonsulfur Bacteria.</title>
        <authorList>
            <person name="Lasarre B."/>
            <person name="Mckinlay J.B."/>
        </authorList>
    </citation>
    <scope>NUCLEOTIDE SEQUENCE [LARGE SCALE GENOMIC DNA]</scope>
    <source>
        <strain evidence="5 6">DSM 11907</strain>
    </source>
</reference>